<evidence type="ECO:0000256" key="2">
    <source>
        <dbReference type="ARBA" id="ARBA00022670"/>
    </source>
</evidence>
<evidence type="ECO:0000313" key="8">
    <source>
        <dbReference type="EMBL" id="CEJ80526.1"/>
    </source>
</evidence>
<proteinExistence type="inferred from homology"/>
<dbReference type="GO" id="GO:0006508">
    <property type="term" value="P:proteolysis"/>
    <property type="evidence" value="ECO:0007669"/>
    <property type="project" value="UniProtKB-KW"/>
</dbReference>
<dbReference type="EMBL" id="CDHN01000001">
    <property type="protein sequence ID" value="CEJ80526.1"/>
    <property type="molecule type" value="Genomic_DNA"/>
</dbReference>
<dbReference type="GO" id="GO:0008239">
    <property type="term" value="F:dipeptidyl-peptidase activity"/>
    <property type="evidence" value="ECO:0007669"/>
    <property type="project" value="TreeGrafter"/>
</dbReference>
<feature type="region of interest" description="Disordered" evidence="6">
    <location>
        <begin position="495"/>
        <end position="518"/>
    </location>
</feature>
<evidence type="ECO:0000256" key="4">
    <source>
        <dbReference type="ARBA" id="ARBA00022801"/>
    </source>
</evidence>
<evidence type="ECO:0000256" key="7">
    <source>
        <dbReference type="SAM" id="SignalP"/>
    </source>
</evidence>
<dbReference type="AlphaFoldDB" id="A0A0A1SR37"/>
<evidence type="ECO:0008006" key="10">
    <source>
        <dbReference type="Google" id="ProtNLM"/>
    </source>
</evidence>
<keyword evidence="3 7" id="KW-0732">Signal</keyword>
<sequence>MKSTALFSVYGLIAAVSAISPPRQRRDVQPRDPGSPGEGTIAYFDQLIDHSNPSLGTFKQEYWYSTMYYDGPGAPIVFEAPGESTIGPDDIDLSNNTMTGLIAQNVRGASITLQHRYWGEAIPIPGNFTAETLQYLNLNQSIEDIVYFARNVKLDFDPEGKSKYDVAPWLLTGCSYPGALSAWTNALSPDTFWAYHSSSAPVQIKASLWEYYEIIEKAIPRNCSADMSRVIAHADGIIANGTESDKISLKKSLSLPTNWSDTEVVSALSFAVTAWQGNQFYKNSSITPLCESVENQWPGSGVSKPGPEGVGLELATKGLARFWAKEFAKGNDVADPDDTATDGWNWYLCNEPFEAWQVWEPKHPIGLVSKHLTRSDMIRRRCEEMYPDVGPYKYGLKNGRNVEQINALTGGWNHVNTTHLVWVNGEFDPWRPVSVSSESRPGGPLQSTEQAPVFLIPGAAHCNDYRTKNKFANEGARKAIDGVVDNMKKWVKEFYDQKAQKPPKGSNCRPRPRRTAAN</sequence>
<evidence type="ECO:0000256" key="3">
    <source>
        <dbReference type="ARBA" id="ARBA00022729"/>
    </source>
</evidence>
<dbReference type="SUPFAM" id="SSF53474">
    <property type="entry name" value="alpha/beta-Hydrolases"/>
    <property type="match status" value="1"/>
</dbReference>
<keyword evidence="2" id="KW-0645">Protease</keyword>
<keyword evidence="4" id="KW-0378">Hydrolase</keyword>
<keyword evidence="9" id="KW-1185">Reference proteome</keyword>
<evidence type="ECO:0000313" key="9">
    <source>
        <dbReference type="Proteomes" id="UP000039046"/>
    </source>
</evidence>
<dbReference type="InterPro" id="IPR029058">
    <property type="entry name" value="AB_hydrolase_fold"/>
</dbReference>
<feature type="chain" id="PRO_5001979194" description="Serine peptidase" evidence="7">
    <location>
        <begin position="19"/>
        <end position="518"/>
    </location>
</feature>
<dbReference type="PANTHER" id="PTHR11010:SF23">
    <property type="entry name" value="SERINE PEPTIDASE"/>
    <property type="match status" value="1"/>
</dbReference>
<comment type="similarity">
    <text evidence="1">Belongs to the peptidase S28 family.</text>
</comment>
<keyword evidence="5" id="KW-0325">Glycoprotein</keyword>
<dbReference type="PANTHER" id="PTHR11010">
    <property type="entry name" value="PROTEASE S28 PRO-X CARBOXYPEPTIDASE-RELATED"/>
    <property type="match status" value="1"/>
</dbReference>
<evidence type="ECO:0000256" key="5">
    <source>
        <dbReference type="ARBA" id="ARBA00023180"/>
    </source>
</evidence>
<evidence type="ECO:0000256" key="6">
    <source>
        <dbReference type="SAM" id="MobiDB-lite"/>
    </source>
</evidence>
<accession>A0A0A1SR37</accession>
<organism evidence="8 9">
    <name type="scientific">[Torrubiella] hemipterigena</name>
    <dbReference type="NCBI Taxonomy" id="1531966"/>
    <lineage>
        <taxon>Eukaryota</taxon>
        <taxon>Fungi</taxon>
        <taxon>Dikarya</taxon>
        <taxon>Ascomycota</taxon>
        <taxon>Pezizomycotina</taxon>
        <taxon>Sordariomycetes</taxon>
        <taxon>Hypocreomycetidae</taxon>
        <taxon>Hypocreales</taxon>
        <taxon>Clavicipitaceae</taxon>
        <taxon>Clavicipitaceae incertae sedis</taxon>
        <taxon>'Torrubiella' clade</taxon>
    </lineage>
</organism>
<dbReference type="Gene3D" id="3.40.50.1820">
    <property type="entry name" value="alpha/beta hydrolase"/>
    <property type="match status" value="2"/>
</dbReference>
<dbReference type="GO" id="GO:0070008">
    <property type="term" value="F:serine-type exopeptidase activity"/>
    <property type="evidence" value="ECO:0007669"/>
    <property type="project" value="InterPro"/>
</dbReference>
<gene>
    <name evidence="8" type="ORF">VHEMI00705</name>
</gene>
<dbReference type="InterPro" id="IPR008758">
    <property type="entry name" value="Peptidase_S28"/>
</dbReference>
<dbReference type="Proteomes" id="UP000039046">
    <property type="component" value="Unassembled WGS sequence"/>
</dbReference>
<evidence type="ECO:0000256" key="1">
    <source>
        <dbReference type="ARBA" id="ARBA00011079"/>
    </source>
</evidence>
<dbReference type="OrthoDB" id="1735038at2759"/>
<feature type="signal peptide" evidence="7">
    <location>
        <begin position="1"/>
        <end position="18"/>
    </location>
</feature>
<name>A0A0A1SR37_9HYPO</name>
<protein>
    <recommendedName>
        <fullName evidence="10">Serine peptidase</fullName>
    </recommendedName>
</protein>
<reference evidence="8 9" key="1">
    <citation type="journal article" date="2015" name="Genome Announc.">
        <title>Draft Genome Sequence and Gene Annotation of the Entomopathogenic Fungus Verticillium hemipterigenum.</title>
        <authorList>
            <person name="Horn F."/>
            <person name="Habel A."/>
            <person name="Scharf D.H."/>
            <person name="Dworschak J."/>
            <person name="Brakhage A.A."/>
            <person name="Guthke R."/>
            <person name="Hertweck C."/>
            <person name="Linde J."/>
        </authorList>
    </citation>
    <scope>NUCLEOTIDE SEQUENCE [LARGE SCALE GENOMIC DNA]</scope>
</reference>
<dbReference type="HOGENOM" id="CLU_023630_1_0_1"/>
<dbReference type="Pfam" id="PF05577">
    <property type="entry name" value="Peptidase_S28"/>
    <property type="match status" value="1"/>
</dbReference>